<evidence type="ECO:0000313" key="2">
    <source>
        <dbReference type="EMBL" id="AJP71292.1"/>
    </source>
</evidence>
<dbReference type="AlphaFoldDB" id="A0A7U4LEB4"/>
<dbReference type="KEGG" id="sphi:TS85_05020"/>
<feature type="signal peptide" evidence="1">
    <location>
        <begin position="1"/>
        <end position="27"/>
    </location>
</feature>
<evidence type="ECO:0000256" key="1">
    <source>
        <dbReference type="SAM" id="SignalP"/>
    </source>
</evidence>
<dbReference type="EMBL" id="CP010836">
    <property type="protein sequence ID" value="AJP71292.1"/>
    <property type="molecule type" value="Genomic_DNA"/>
</dbReference>
<reference evidence="2 3" key="1">
    <citation type="journal article" date="2015" name="Int. J. Syst. Evol. Microbiol.">
        <title>Sphingomonas hengshuiensis sp. nov., isolated from lake wetland.</title>
        <authorList>
            <person name="Wei S."/>
            <person name="Wang T."/>
            <person name="Liu H."/>
            <person name="Zhang C."/>
            <person name="Guo J."/>
            <person name="Wang Q."/>
            <person name="Liang K."/>
            <person name="Zhang Z."/>
        </authorList>
    </citation>
    <scope>NUCLEOTIDE SEQUENCE [LARGE SCALE GENOMIC DNA]</scope>
    <source>
        <strain evidence="2 3">WHSC-8</strain>
    </source>
</reference>
<accession>A0A7U4LEB4</accession>
<dbReference type="InterPro" id="IPR009560">
    <property type="entry name" value="DUF1176"/>
</dbReference>
<proteinExistence type="predicted"/>
<evidence type="ECO:0000313" key="3">
    <source>
        <dbReference type="Proteomes" id="UP000032300"/>
    </source>
</evidence>
<keyword evidence="1" id="KW-0732">Signal</keyword>
<protein>
    <recommendedName>
        <fullName evidence="4">DUF1176 domain-containing protein</fullName>
    </recommendedName>
</protein>
<dbReference type="Pfam" id="PF06674">
    <property type="entry name" value="DUF1176"/>
    <property type="match status" value="1"/>
</dbReference>
<name>A0A7U4LEB4_9SPHN</name>
<dbReference type="Proteomes" id="UP000032300">
    <property type="component" value="Chromosome"/>
</dbReference>
<dbReference type="RefSeq" id="WP_044330824.1">
    <property type="nucleotide sequence ID" value="NZ_CP010836.1"/>
</dbReference>
<dbReference type="OrthoDB" id="330924at2"/>
<keyword evidence="3" id="KW-1185">Reference proteome</keyword>
<feature type="chain" id="PRO_5030877929" description="DUF1176 domain-containing protein" evidence="1">
    <location>
        <begin position="28"/>
        <end position="359"/>
    </location>
</feature>
<organism evidence="2 3">
    <name type="scientific">Sphingomonas hengshuiensis</name>
    <dbReference type="NCBI Taxonomy" id="1609977"/>
    <lineage>
        <taxon>Bacteria</taxon>
        <taxon>Pseudomonadati</taxon>
        <taxon>Pseudomonadota</taxon>
        <taxon>Alphaproteobacteria</taxon>
        <taxon>Sphingomonadales</taxon>
        <taxon>Sphingomonadaceae</taxon>
        <taxon>Sphingomonas</taxon>
    </lineage>
</organism>
<evidence type="ECO:0008006" key="4">
    <source>
        <dbReference type="Google" id="ProtNLM"/>
    </source>
</evidence>
<gene>
    <name evidence="2" type="ORF">TS85_05020</name>
</gene>
<reference evidence="2 3" key="2">
    <citation type="submission" date="2015-02" db="EMBL/GenBank/DDBJ databases">
        <title>The complete genome of Sphingomonas hengshuiensis sp. WHSC-8 isolated from soil of Hengshui Lake.</title>
        <authorList>
            <person name="Wei S."/>
            <person name="Guo J."/>
            <person name="Su C."/>
            <person name="Wu R."/>
            <person name="Zhang Z."/>
            <person name="Liang K."/>
            <person name="Li H."/>
            <person name="Wang T."/>
            <person name="Liu H."/>
            <person name="Zhang C."/>
            <person name="Li Z."/>
            <person name="Wang Q."/>
            <person name="Meng J."/>
        </authorList>
    </citation>
    <scope>NUCLEOTIDE SEQUENCE [LARGE SCALE GENOMIC DNA]</scope>
    <source>
        <strain evidence="2 3">WHSC-8</strain>
    </source>
</reference>
<sequence length="359" mass="37433">MAEVSVSNFARAAALALAVTGASAAVAQSDPVQSYDSYQSWLVACDNTLRCVAKGFADASDGAEIRIERDAGGSGAVVATISSATVFAPSDIRIDGAPAGLTGAAWAYTRSEDGSSVTSSDLAAIHALVQKLRGAKRVTLGGIAEDDAAIPLAGFSAAMLRLDDRQGRIGGVTALLNRGSRPASVVPPAPPLPRIARHPVVARLDPGEEARLIALVRADQKALFAKEECQDTPQQPEAHALDGAQALVLIPCIMGAYQGSSLAFIAQRGSGRAQRLVAPMPYRGNDPDRADADYFTEGSFDPESGTLSMAARGRAHADCGVSASWIWDGRAFRLSEMALQQACGGIEPGDWPTLFRSEQ</sequence>